<dbReference type="Proteomes" id="UP000642107">
    <property type="component" value="Unassembled WGS sequence"/>
</dbReference>
<feature type="transmembrane region" description="Helical" evidence="2">
    <location>
        <begin position="266"/>
        <end position="292"/>
    </location>
</feature>
<feature type="compositionally biased region" description="Low complexity" evidence="1">
    <location>
        <begin position="24"/>
        <end position="42"/>
    </location>
</feature>
<evidence type="ECO:0000313" key="4">
    <source>
        <dbReference type="Proteomes" id="UP000642107"/>
    </source>
</evidence>
<protein>
    <recommendedName>
        <fullName evidence="5">Yip1 domain-containing protein</fullName>
    </recommendedName>
</protein>
<feature type="transmembrane region" description="Helical" evidence="2">
    <location>
        <begin position="138"/>
        <end position="158"/>
    </location>
</feature>
<feature type="compositionally biased region" description="Low complexity" evidence="1">
    <location>
        <begin position="56"/>
        <end position="87"/>
    </location>
</feature>
<comment type="caution">
    <text evidence="3">The sequence shown here is derived from an EMBL/GenBank/DDBJ whole genome shotgun (WGS) entry which is preliminary data.</text>
</comment>
<keyword evidence="2" id="KW-0812">Transmembrane</keyword>
<keyword evidence="2" id="KW-1133">Transmembrane helix</keyword>
<sequence>MSSENPSVPPVPPTPGVPGPPDGVAPANVPAAVSGPPAALVPTTPQDAPVAAHEQPTAVPPVAAAPAPGYASDQQQSAQQPPATQADVPGATLPPAGPSAFRETLLTLRDLPLTVWRGDSVGALALPGTIRTRTGNGWMWWVTVFAGAGLLLGIIAATSLAKAVKTTAGIFDNAFGSLTGGLSSGYISASASVPFGTLLGMVVSVTVAVFVVGVIRALALGWTLRMRGVVVPFSTTADLAATGWGVGLLPVAIFTVLNFLPGAGLAAVLTFVAMLFYVPFTIVSEGLLYIGLNRLAPHASKSLLVPHAMLTLAAVALMLLAVFLINVVIVGSIA</sequence>
<evidence type="ECO:0000256" key="1">
    <source>
        <dbReference type="SAM" id="MobiDB-lite"/>
    </source>
</evidence>
<gene>
    <name evidence="3" type="ORF">IGS67_13390</name>
</gene>
<accession>A0ABR9DWY0</accession>
<proteinExistence type="predicted"/>
<feature type="region of interest" description="Disordered" evidence="1">
    <location>
        <begin position="1"/>
        <end position="99"/>
    </location>
</feature>
<dbReference type="EMBL" id="JACZDF010000010">
    <property type="protein sequence ID" value="MBD9700465.1"/>
    <property type="molecule type" value="Genomic_DNA"/>
</dbReference>
<feature type="transmembrane region" description="Helical" evidence="2">
    <location>
        <begin position="304"/>
        <end position="329"/>
    </location>
</feature>
<feature type="transmembrane region" description="Helical" evidence="2">
    <location>
        <begin position="239"/>
        <end position="260"/>
    </location>
</feature>
<dbReference type="RefSeq" id="WP_192282169.1">
    <property type="nucleotide sequence ID" value="NZ_JACZDF010000010.1"/>
</dbReference>
<name>A0ABR9DWY0_9MICO</name>
<evidence type="ECO:0008006" key="5">
    <source>
        <dbReference type="Google" id="ProtNLM"/>
    </source>
</evidence>
<evidence type="ECO:0000313" key="3">
    <source>
        <dbReference type="EMBL" id="MBD9700465.1"/>
    </source>
</evidence>
<feature type="compositionally biased region" description="Pro residues" evidence="1">
    <location>
        <begin position="7"/>
        <end position="23"/>
    </location>
</feature>
<feature type="transmembrane region" description="Helical" evidence="2">
    <location>
        <begin position="195"/>
        <end position="218"/>
    </location>
</feature>
<evidence type="ECO:0000256" key="2">
    <source>
        <dbReference type="SAM" id="Phobius"/>
    </source>
</evidence>
<organism evidence="3 4">
    <name type="scientific">Flavimobilis rhizosphaerae</name>
    <dbReference type="NCBI Taxonomy" id="2775421"/>
    <lineage>
        <taxon>Bacteria</taxon>
        <taxon>Bacillati</taxon>
        <taxon>Actinomycetota</taxon>
        <taxon>Actinomycetes</taxon>
        <taxon>Micrococcales</taxon>
        <taxon>Jonesiaceae</taxon>
        <taxon>Flavimobilis</taxon>
    </lineage>
</organism>
<keyword evidence="4" id="KW-1185">Reference proteome</keyword>
<keyword evidence="2" id="KW-0472">Membrane</keyword>
<reference evidence="3 4" key="1">
    <citation type="submission" date="2020-09" db="EMBL/GenBank/DDBJ databases">
        <title>Flavimobilis rhizosphaerae sp. nov., isolated from rhizosphere soil of Spartina alterniflora.</title>
        <authorList>
            <person name="Hanqin C."/>
        </authorList>
    </citation>
    <scope>NUCLEOTIDE SEQUENCE [LARGE SCALE GENOMIC DNA]</scope>
    <source>
        <strain evidence="3 4">GY 10621</strain>
    </source>
</reference>